<name>A0A8H5GU24_9AGAR</name>
<gene>
    <name evidence="1" type="ORF">D9757_010289</name>
</gene>
<dbReference type="AlphaFoldDB" id="A0A8H5GU24"/>
<protein>
    <submittedName>
        <fullName evidence="1">Uncharacterized protein</fullName>
    </submittedName>
</protein>
<reference evidence="1 2" key="1">
    <citation type="journal article" date="2020" name="ISME J.">
        <title>Uncovering the hidden diversity of litter-decomposition mechanisms in mushroom-forming fungi.</title>
        <authorList>
            <person name="Floudas D."/>
            <person name="Bentzer J."/>
            <person name="Ahren D."/>
            <person name="Johansson T."/>
            <person name="Persson P."/>
            <person name="Tunlid A."/>
        </authorList>
    </citation>
    <scope>NUCLEOTIDE SEQUENCE [LARGE SCALE GENOMIC DNA]</scope>
    <source>
        <strain evidence="1 2">CBS 406.79</strain>
    </source>
</reference>
<evidence type="ECO:0000313" key="1">
    <source>
        <dbReference type="EMBL" id="KAF5371067.1"/>
    </source>
</evidence>
<dbReference type="Proteomes" id="UP000518752">
    <property type="component" value="Unassembled WGS sequence"/>
</dbReference>
<keyword evidence="2" id="KW-1185">Reference proteome</keyword>
<sequence>MTILVGEKGLGISNRIRHSVSPSLSRILERSRGRLKPDLTNPPYQLQASVFVFNHHFLSLGVGEFREVYERVGDDEKGVYMAFNVLHNIQCPSLRSFELECSNGRISSLPLKNLLTESLEAMKLKVFLTPEAIHDCLSSAPNMVSFELAYHEKPRCFDDSHLARLTTSPENPTPAWPRLQSLRILRQAGSLRPDDNPDGTPWVSRTPTKHFSLPAWISFLKSQTDSSRAPFSCDVMFAESPLSADGVGVGGASGGETLVLESDEQELLATVRGLVGDVKSGMKLRIVWPDGKKRPRWLDFPEIGLNEVHPGHLIRLHQQYQPVRLDAHELSLPEDLRCVRGTRIWIGS</sequence>
<accession>A0A8H5GU24</accession>
<organism evidence="1 2">
    <name type="scientific">Collybiopsis confluens</name>
    <dbReference type="NCBI Taxonomy" id="2823264"/>
    <lineage>
        <taxon>Eukaryota</taxon>
        <taxon>Fungi</taxon>
        <taxon>Dikarya</taxon>
        <taxon>Basidiomycota</taxon>
        <taxon>Agaricomycotina</taxon>
        <taxon>Agaricomycetes</taxon>
        <taxon>Agaricomycetidae</taxon>
        <taxon>Agaricales</taxon>
        <taxon>Marasmiineae</taxon>
        <taxon>Omphalotaceae</taxon>
        <taxon>Collybiopsis</taxon>
    </lineage>
</organism>
<dbReference type="EMBL" id="JAACJN010000118">
    <property type="protein sequence ID" value="KAF5371067.1"/>
    <property type="molecule type" value="Genomic_DNA"/>
</dbReference>
<proteinExistence type="predicted"/>
<comment type="caution">
    <text evidence="1">The sequence shown here is derived from an EMBL/GenBank/DDBJ whole genome shotgun (WGS) entry which is preliminary data.</text>
</comment>
<evidence type="ECO:0000313" key="2">
    <source>
        <dbReference type="Proteomes" id="UP000518752"/>
    </source>
</evidence>